<feature type="region of interest" description="Disordered" evidence="1">
    <location>
        <begin position="558"/>
        <end position="577"/>
    </location>
</feature>
<feature type="domain" description="AMP-dependent synthetase/ligase" evidence="2">
    <location>
        <begin position="70"/>
        <end position="430"/>
    </location>
</feature>
<dbReference type="RefSeq" id="WP_113630371.1">
    <property type="nucleotide sequence ID" value="NZ_QHCV01000020.1"/>
</dbReference>
<dbReference type="AlphaFoldDB" id="A0A364V774"/>
<dbReference type="InterPro" id="IPR045851">
    <property type="entry name" value="AMP-bd_C_sf"/>
</dbReference>
<evidence type="ECO:0000259" key="3">
    <source>
        <dbReference type="Pfam" id="PF13193"/>
    </source>
</evidence>
<evidence type="ECO:0000256" key="1">
    <source>
        <dbReference type="SAM" id="MobiDB-lite"/>
    </source>
</evidence>
<keyword evidence="5" id="KW-1185">Reference proteome</keyword>
<dbReference type="Pfam" id="PF13193">
    <property type="entry name" value="AMP-binding_C"/>
    <property type="match status" value="1"/>
</dbReference>
<dbReference type="InterPro" id="IPR025110">
    <property type="entry name" value="AMP-bd_C"/>
</dbReference>
<evidence type="ECO:0000259" key="2">
    <source>
        <dbReference type="Pfam" id="PF00501"/>
    </source>
</evidence>
<dbReference type="Gene3D" id="3.40.50.12780">
    <property type="entry name" value="N-terminal domain of ligase-like"/>
    <property type="match status" value="1"/>
</dbReference>
<feature type="region of interest" description="Disordered" evidence="1">
    <location>
        <begin position="217"/>
        <end position="243"/>
    </location>
</feature>
<protein>
    <submittedName>
        <fullName evidence="4">Acyl-CoA synthetase</fullName>
    </submittedName>
</protein>
<dbReference type="PANTHER" id="PTHR43767">
    <property type="entry name" value="LONG-CHAIN-FATTY-ACID--COA LIGASE"/>
    <property type="match status" value="1"/>
</dbReference>
<dbReference type="InterPro" id="IPR050237">
    <property type="entry name" value="ATP-dep_AMP-bd_enzyme"/>
</dbReference>
<dbReference type="Proteomes" id="UP000251577">
    <property type="component" value="Unassembled WGS sequence"/>
</dbReference>
<dbReference type="Gene3D" id="3.30.300.30">
    <property type="match status" value="1"/>
</dbReference>
<proteinExistence type="predicted"/>
<dbReference type="SUPFAM" id="SSF56801">
    <property type="entry name" value="Acetyl-CoA synthetase-like"/>
    <property type="match status" value="1"/>
</dbReference>
<comment type="caution">
    <text evidence="4">The sequence shown here is derived from an EMBL/GenBank/DDBJ whole genome shotgun (WGS) entry which is preliminary data.</text>
</comment>
<dbReference type="Pfam" id="PF00501">
    <property type="entry name" value="AMP-binding"/>
    <property type="match status" value="1"/>
</dbReference>
<evidence type="ECO:0000313" key="5">
    <source>
        <dbReference type="Proteomes" id="UP000251577"/>
    </source>
</evidence>
<evidence type="ECO:0000313" key="4">
    <source>
        <dbReference type="EMBL" id="RAV32492.1"/>
    </source>
</evidence>
<reference evidence="4 5" key="1">
    <citation type="journal article" date="2018" name="Syst. Appl. Microbiol.">
        <title>Corynebacterium heidelbergense sp. nov., isolated from the preen glands of Egyptian geese (Alopochen aegyptiacus).</title>
        <authorList>
            <person name="Braun M.S."/>
            <person name="Wang E."/>
            <person name="Zimmermann S."/>
            <person name="Wink M."/>
        </authorList>
    </citation>
    <scope>NUCLEOTIDE SEQUENCE [LARGE SCALE GENOMIC DNA]</scope>
    <source>
        <strain evidence="4 5">647</strain>
    </source>
</reference>
<dbReference type="GO" id="GO:0016878">
    <property type="term" value="F:acid-thiol ligase activity"/>
    <property type="evidence" value="ECO:0007669"/>
    <property type="project" value="UniProtKB-ARBA"/>
</dbReference>
<dbReference type="PANTHER" id="PTHR43767:SF1">
    <property type="entry name" value="NONRIBOSOMAL PEPTIDE SYNTHASE PES1 (EUROFUNG)-RELATED"/>
    <property type="match status" value="1"/>
</dbReference>
<accession>A0A364V774</accession>
<dbReference type="InterPro" id="IPR000873">
    <property type="entry name" value="AMP-dep_synth/lig_dom"/>
</dbReference>
<sequence length="577" mass="63937">MLSKVLKKKRLQDAYYNLEGLAVEGYAILTGLWGVLNSGMVVRTGGLRMKKELVVTVLRYGFTAARQVRYAAEAAPNKVAIIDDLGQVTYKEMRDDVMALSRALCQQGYGKGSNIAVMLRNSRVPIYMLGAKGFIGANIFLFNVAASSSQLVKSIEEYEIDLLVLDEEFVGLLPSDFNGCNVVIGHADDLSNPRTSHRDWLTFQQLIERAPGSREQKLPIRPKEGPITIMSSGTSGTPKGVVHREPIAPTPVADIAKRIPWRSEIIIQQSASIFHSWGWANINIAMAHRATVILRRHFNPEQAMDDLAEFRPEGIVTSPIFIKEQLRVALDRDSDVSSVKFVVSSGNALHADLASSLIAKFGPIVSNLYGSTENSVCTIATAEDVATRPETVGKPLRCVRMRVLDDHGRVLPPNVPGKIHCRGAMSMRGYALDRDREKMVVRRGLMEIGDRGFIDDRGNLVVLGRIDDMIIVGGENVYPRSVEEALHSMPGIRDLFVQGVEDEETFARLAVWVVKDDTEAGRELTKESVQQWVRDELAEHSVPRDVIFMESLPRNPTGKVMPRKLPMPEGTRKSATV</sequence>
<feature type="domain" description="AMP-binding enzyme C-terminal" evidence="3">
    <location>
        <begin position="482"/>
        <end position="559"/>
    </location>
</feature>
<dbReference type="CDD" id="cd04433">
    <property type="entry name" value="AFD_class_I"/>
    <property type="match status" value="1"/>
</dbReference>
<dbReference type="EMBL" id="QHCV01000020">
    <property type="protein sequence ID" value="RAV32492.1"/>
    <property type="molecule type" value="Genomic_DNA"/>
</dbReference>
<gene>
    <name evidence="4" type="ORF">DLJ54_03085</name>
</gene>
<dbReference type="InterPro" id="IPR042099">
    <property type="entry name" value="ANL_N_sf"/>
</dbReference>
<organism evidence="4 5">
    <name type="scientific">Corynebacterium heidelbergense</name>
    <dbReference type="NCBI Taxonomy" id="2055947"/>
    <lineage>
        <taxon>Bacteria</taxon>
        <taxon>Bacillati</taxon>
        <taxon>Actinomycetota</taxon>
        <taxon>Actinomycetes</taxon>
        <taxon>Mycobacteriales</taxon>
        <taxon>Corynebacteriaceae</taxon>
        <taxon>Corynebacterium</taxon>
    </lineage>
</organism>
<name>A0A364V774_9CORY</name>